<dbReference type="CDD" id="cd00303">
    <property type="entry name" value="retropepsin_like"/>
    <property type="match status" value="1"/>
</dbReference>
<feature type="region of interest" description="Disordered" evidence="1">
    <location>
        <begin position="228"/>
        <end position="248"/>
    </location>
</feature>
<protein>
    <recommendedName>
        <fullName evidence="4">Retrovirus-related Pol polyprotein from transposon opus</fullName>
    </recommendedName>
</protein>
<dbReference type="Gene3D" id="2.40.70.10">
    <property type="entry name" value="Acid Proteases"/>
    <property type="match status" value="1"/>
</dbReference>
<evidence type="ECO:0000313" key="3">
    <source>
        <dbReference type="Proteomes" id="UP001358586"/>
    </source>
</evidence>
<proteinExistence type="predicted"/>
<reference evidence="2 3" key="1">
    <citation type="submission" date="2023-03" db="EMBL/GenBank/DDBJ databases">
        <title>WGS of Gossypium arboreum.</title>
        <authorList>
            <person name="Yu D."/>
        </authorList>
    </citation>
    <scope>NUCLEOTIDE SEQUENCE [LARGE SCALE GENOMIC DNA]</scope>
    <source>
        <tissue evidence="2">Leaf</tissue>
    </source>
</reference>
<evidence type="ECO:0000256" key="1">
    <source>
        <dbReference type="SAM" id="MobiDB-lite"/>
    </source>
</evidence>
<organism evidence="2 3">
    <name type="scientific">Gossypium arboreum</name>
    <name type="common">Tree cotton</name>
    <name type="synonym">Gossypium nanking</name>
    <dbReference type="NCBI Taxonomy" id="29729"/>
    <lineage>
        <taxon>Eukaryota</taxon>
        <taxon>Viridiplantae</taxon>
        <taxon>Streptophyta</taxon>
        <taxon>Embryophyta</taxon>
        <taxon>Tracheophyta</taxon>
        <taxon>Spermatophyta</taxon>
        <taxon>Magnoliopsida</taxon>
        <taxon>eudicotyledons</taxon>
        <taxon>Gunneridae</taxon>
        <taxon>Pentapetalae</taxon>
        <taxon>rosids</taxon>
        <taxon>malvids</taxon>
        <taxon>Malvales</taxon>
        <taxon>Malvaceae</taxon>
        <taxon>Malvoideae</taxon>
        <taxon>Gossypium</taxon>
    </lineage>
</organism>
<dbReference type="EMBL" id="JARKNE010000007">
    <property type="protein sequence ID" value="KAK5817790.1"/>
    <property type="molecule type" value="Genomic_DNA"/>
</dbReference>
<comment type="caution">
    <text evidence="2">The sequence shown here is derived from an EMBL/GenBank/DDBJ whole genome shotgun (WGS) entry which is preliminary data.</text>
</comment>
<dbReference type="InterPro" id="IPR021109">
    <property type="entry name" value="Peptidase_aspartic_dom_sf"/>
</dbReference>
<gene>
    <name evidence="2" type="ORF">PVK06_022718</name>
</gene>
<feature type="compositionally biased region" description="Basic and acidic residues" evidence="1">
    <location>
        <begin position="228"/>
        <end position="237"/>
    </location>
</feature>
<dbReference type="PANTHER" id="PTHR33067:SF35">
    <property type="entry name" value="ASPARTIC PEPTIDASE DDI1-TYPE DOMAIN-CONTAINING PROTEIN"/>
    <property type="match status" value="1"/>
</dbReference>
<dbReference type="PANTHER" id="PTHR33067">
    <property type="entry name" value="RNA-DIRECTED DNA POLYMERASE-RELATED"/>
    <property type="match status" value="1"/>
</dbReference>
<evidence type="ECO:0000313" key="2">
    <source>
        <dbReference type="EMBL" id="KAK5817790.1"/>
    </source>
</evidence>
<keyword evidence="3" id="KW-1185">Reference proteome</keyword>
<sequence>MKFLKEVLVNKWKLDETSHVELNAVCSAILQNKLPHKLKDSGSFIIPCLIGSLDISHALPDLGASINVMPYKMFKQLGLGKPKQTRMSIQLADKTIRFPRGIIEDVLVKVDKFIFPVDFVILDIEEDNNTPLILERPFLATAKTIIDVGTGELTLRVGDETITLQARNSGITSNIEGNSPHQSTKTDNMTLQKLSFKGVHEPCSRNDRGHIHGERRLRIEELDEWREHKPITHDKPKLRQNKPDTSPNQLKVGYKVLLDAADPHIVTTTPNEEIPLMVLSIFPFDMV</sequence>
<dbReference type="Proteomes" id="UP001358586">
    <property type="component" value="Chromosome 7"/>
</dbReference>
<evidence type="ECO:0008006" key="4">
    <source>
        <dbReference type="Google" id="ProtNLM"/>
    </source>
</evidence>
<accession>A0ABR0P9B2</accession>
<name>A0ABR0P9B2_GOSAR</name>